<keyword evidence="3" id="KW-0378">Hydrolase</keyword>
<dbReference type="Proteomes" id="UP000219286">
    <property type="component" value="Unassembled WGS sequence"/>
</dbReference>
<feature type="compositionally biased region" description="Basic residues" evidence="7">
    <location>
        <begin position="596"/>
        <end position="615"/>
    </location>
</feature>
<feature type="compositionally biased region" description="Basic and acidic residues" evidence="7">
    <location>
        <begin position="616"/>
        <end position="630"/>
    </location>
</feature>
<gene>
    <name evidence="9" type="ORF">A9Z42_0049620</name>
</gene>
<feature type="active site" evidence="5">
    <location>
        <position position="202"/>
    </location>
</feature>
<dbReference type="PROSITE" id="PS50203">
    <property type="entry name" value="CALPAIN_CAT"/>
    <property type="match status" value="1"/>
</dbReference>
<keyword evidence="4" id="KW-0788">Thiol protease</keyword>
<dbReference type="OrthoDB" id="424753at2759"/>
<comment type="caution">
    <text evidence="9">The sequence shown here is derived from an EMBL/GenBank/DDBJ whole genome shotgun (WGS) entry which is preliminary data.</text>
</comment>
<dbReference type="GO" id="GO:0006508">
    <property type="term" value="P:proteolysis"/>
    <property type="evidence" value="ECO:0007669"/>
    <property type="project" value="UniProtKB-KW"/>
</dbReference>
<dbReference type="AlphaFoldDB" id="A0A2H2ZZ38"/>
<sequence>MSFINTDTDNSSAVSRISIPSRHRIYRRRGHNDHYIMGSQDAITLRPRKVVKPQQTQQEAIDEFWAKFTTKAPGKATTVLPQNPYTARVARKNAKAASSSSTTQASYDTAAAMCRAKVEKIVRECRRVNKKYRDPHFDLETDLKLGRRDCLESLSNFDALENPGNDFKPGSAKRVVDIFDKPQFYIDGPTANDVRQGRDGDCWLMSALCTLSNKKGLIERLCVAHDQQVGVYGFVFYRDGEWISEIVDDFLYLTKSDYNEKHWERVLFDELERINPEEAYRKVYQSNSSALYFAQCQHPQETWLPLLEKCYAKAHGDYAAIEGGYGGEGIEDLTGGVTSEIFTADILDKEYFWKEELLKVNEDFLFGCSDGSKEWTPEWLEKLDHRFGDDGDFWIAYEDLLQKYQAFERTRLFDDSWQVSQIWTTVNVPWMLDYHDTHFSLRIEKPGPVVIVLCQNDQRYYRGLEGQYEFELAFRVHRHGHEDYLVRSQAPYRMRRSVNVELDLEAGDYDIRIKIDAIRLNRLLPLETVVRNNAQKRREKLTRIGLAYDLAHSKGKLVESPEERAAREAHEKRLKDEELSQIKERILDRRRDDHHLHRKQYSRLQKRERKRREKQKAKDAERRRKSKNGDAEETDMADESADKTGPLPEASSNGDGLPHEIDENHESPPSHDGVSRAKRRAPKSIAPADRVLQPSSLFGDTDRREPASSYYESESDGDLASLSSLSELSSHELDLQVKAYINNQLNKPSVVTPPSLKFEDELDEFERDPWNAVVVIGLRVYHQADEEDRSKEVIKLKVVRPNPYADSEDENSDATQQAAREEQDSKSKGLDVDDSAKDATLEGGVKDRKKSIVGGGGE</sequence>
<evidence type="ECO:0000256" key="6">
    <source>
        <dbReference type="PROSITE-ProRule" id="PRU00239"/>
    </source>
</evidence>
<dbReference type="InterPro" id="IPR001300">
    <property type="entry name" value="Peptidase_C2_calpain_cat"/>
</dbReference>
<dbReference type="EMBL" id="LFMI01000508">
    <property type="protein sequence ID" value="OTA04394.1"/>
    <property type="molecule type" value="Genomic_DNA"/>
</dbReference>
<comment type="caution">
    <text evidence="6">Lacks conserved residue(s) required for the propagation of feature annotation.</text>
</comment>
<protein>
    <submittedName>
        <fullName evidence="9">Calpain-like protease</fullName>
    </submittedName>
</protein>
<evidence type="ECO:0000256" key="5">
    <source>
        <dbReference type="PIRSR" id="PIRSR622684-1"/>
    </source>
</evidence>
<dbReference type="Pfam" id="PF00648">
    <property type="entry name" value="Peptidase_C2"/>
    <property type="match status" value="1"/>
</dbReference>
<name>A0A2H2ZZ38_TRIPA</name>
<feature type="compositionally biased region" description="Basic and acidic residues" evidence="7">
    <location>
        <begin position="657"/>
        <end position="675"/>
    </location>
</feature>
<feature type="region of interest" description="Disordered" evidence="7">
    <location>
        <begin position="590"/>
        <end position="722"/>
    </location>
</feature>
<evidence type="ECO:0000256" key="3">
    <source>
        <dbReference type="ARBA" id="ARBA00022801"/>
    </source>
</evidence>
<dbReference type="InterPro" id="IPR038765">
    <property type="entry name" value="Papain-like_cys_pep_sf"/>
</dbReference>
<dbReference type="PANTHER" id="PTHR10183:SF379">
    <property type="entry name" value="CALPAIN-5"/>
    <property type="match status" value="1"/>
</dbReference>
<accession>A0A2H2ZZ38</accession>
<evidence type="ECO:0000256" key="7">
    <source>
        <dbReference type="SAM" id="MobiDB-lite"/>
    </source>
</evidence>
<dbReference type="GO" id="GO:0004198">
    <property type="term" value="F:calcium-dependent cysteine-type endopeptidase activity"/>
    <property type="evidence" value="ECO:0007669"/>
    <property type="project" value="InterPro"/>
</dbReference>
<dbReference type="SUPFAM" id="SSF54001">
    <property type="entry name" value="Cysteine proteinases"/>
    <property type="match status" value="1"/>
</dbReference>
<evidence type="ECO:0000313" key="10">
    <source>
        <dbReference type="Proteomes" id="UP000219286"/>
    </source>
</evidence>
<organism evidence="9 10">
    <name type="scientific">Trichoderma parareesei</name>
    <name type="common">Filamentous fungus</name>
    <dbReference type="NCBI Taxonomy" id="858221"/>
    <lineage>
        <taxon>Eukaryota</taxon>
        <taxon>Fungi</taxon>
        <taxon>Dikarya</taxon>
        <taxon>Ascomycota</taxon>
        <taxon>Pezizomycotina</taxon>
        <taxon>Sordariomycetes</taxon>
        <taxon>Hypocreomycetidae</taxon>
        <taxon>Hypocreales</taxon>
        <taxon>Hypocreaceae</taxon>
        <taxon>Trichoderma</taxon>
    </lineage>
</organism>
<feature type="region of interest" description="Disordered" evidence="7">
    <location>
        <begin position="555"/>
        <end position="576"/>
    </location>
</feature>
<feature type="region of interest" description="Disordered" evidence="7">
    <location>
        <begin position="799"/>
        <end position="858"/>
    </location>
</feature>
<evidence type="ECO:0000256" key="4">
    <source>
        <dbReference type="ARBA" id="ARBA00022807"/>
    </source>
</evidence>
<evidence type="ECO:0000313" key="9">
    <source>
        <dbReference type="EMBL" id="OTA04394.1"/>
    </source>
</evidence>
<feature type="compositionally biased region" description="Basic and acidic residues" evidence="7">
    <location>
        <begin position="556"/>
        <end position="576"/>
    </location>
</feature>
<dbReference type="Gene3D" id="3.90.70.10">
    <property type="entry name" value="Cysteine proteinases"/>
    <property type="match status" value="1"/>
</dbReference>
<dbReference type="InterPro" id="IPR022684">
    <property type="entry name" value="Calpain_cysteine_protease"/>
</dbReference>
<proteinExistence type="inferred from homology"/>
<comment type="similarity">
    <text evidence="1">Belongs to the peptidase C2 family.</text>
</comment>
<dbReference type="SMART" id="SM00230">
    <property type="entry name" value="CysPc"/>
    <property type="match status" value="1"/>
</dbReference>
<evidence type="ECO:0000259" key="8">
    <source>
        <dbReference type="PROSITE" id="PS50203"/>
    </source>
</evidence>
<dbReference type="PANTHER" id="PTHR10183">
    <property type="entry name" value="CALPAIN"/>
    <property type="match status" value="1"/>
</dbReference>
<evidence type="ECO:0000256" key="2">
    <source>
        <dbReference type="ARBA" id="ARBA00022670"/>
    </source>
</evidence>
<keyword evidence="2" id="KW-0645">Protease</keyword>
<keyword evidence="10" id="KW-1185">Reference proteome</keyword>
<evidence type="ECO:0000256" key="1">
    <source>
        <dbReference type="ARBA" id="ARBA00007623"/>
    </source>
</evidence>
<feature type="compositionally biased region" description="Basic and acidic residues" evidence="7">
    <location>
        <begin position="819"/>
        <end position="846"/>
    </location>
</feature>
<feature type="domain" description="Calpain catalytic" evidence="8">
    <location>
        <begin position="173"/>
        <end position="355"/>
    </location>
</feature>
<reference evidence="9 10" key="1">
    <citation type="journal article" date="2015" name="Genome Announc.">
        <title>Genome sequence and annotation of Trichoderma parareesei, the ancestor of the cellulase producer Trichoderma reesei.</title>
        <authorList>
            <person name="Yang D."/>
            <person name="Pomraning K."/>
            <person name="Kopchinskiy A."/>
            <person name="Karimi Aghcheh R."/>
            <person name="Atanasova L."/>
            <person name="Chenthamara K."/>
            <person name="Baker S.E."/>
            <person name="Zhang R."/>
            <person name="Shen Q."/>
            <person name="Freitag M."/>
            <person name="Kubicek C.P."/>
            <person name="Druzhinina I.S."/>
        </authorList>
    </citation>
    <scope>NUCLEOTIDE SEQUENCE [LARGE SCALE GENOMIC DNA]</scope>
    <source>
        <strain evidence="9 10">CBS 125925</strain>
    </source>
</reference>